<protein>
    <submittedName>
        <fullName evidence="3">DUF1311 domain-containing protein</fullName>
    </submittedName>
</protein>
<comment type="caution">
    <text evidence="3">The sequence shown here is derived from an EMBL/GenBank/DDBJ whole genome shotgun (WGS) entry which is preliminary data.</text>
</comment>
<organism evidence="3 4">
    <name type="scientific">Neoroseomonas marina</name>
    <dbReference type="NCBI Taxonomy" id="1232220"/>
    <lineage>
        <taxon>Bacteria</taxon>
        <taxon>Pseudomonadati</taxon>
        <taxon>Pseudomonadota</taxon>
        <taxon>Alphaproteobacteria</taxon>
        <taxon>Acetobacterales</taxon>
        <taxon>Acetobacteraceae</taxon>
        <taxon>Neoroseomonas</taxon>
    </lineage>
</organism>
<dbReference type="AlphaFoldDB" id="A0A848EA36"/>
<feature type="domain" description="Lysozyme inhibitor LprI-like N-terminal" evidence="2">
    <location>
        <begin position="46"/>
        <end position="135"/>
    </location>
</feature>
<reference evidence="3 4" key="1">
    <citation type="submission" date="2020-03" db="EMBL/GenBank/DDBJ databases">
        <authorList>
            <person name="Sun Q."/>
        </authorList>
    </citation>
    <scope>NUCLEOTIDE SEQUENCE [LARGE SCALE GENOMIC DNA]</scope>
    <source>
        <strain evidence="3 4">JC162</strain>
    </source>
</reference>
<dbReference type="RefSeq" id="WP_170052585.1">
    <property type="nucleotide sequence ID" value="NZ_JABBKX010000001.1"/>
</dbReference>
<evidence type="ECO:0000313" key="3">
    <source>
        <dbReference type="EMBL" id="NMJ40333.1"/>
    </source>
</evidence>
<sequence>MRATLLAVVLLAPGIAAAQQQQQQRQAQQPRQPDLATEVERNMRTCMGNSQDTALAARCMDGQRAAIAPRLDNAVQRLLATQQDPARRAALAEVQAAWVAYRDRRCDFAGSNPERATEAAADRAACLLQFDVGRAIEIEQFLNPPPPPAQRQQQQQRR</sequence>
<dbReference type="Pfam" id="PF07007">
    <property type="entry name" value="LprI"/>
    <property type="match status" value="1"/>
</dbReference>
<dbReference type="EMBL" id="JABBKX010000001">
    <property type="protein sequence ID" value="NMJ40333.1"/>
    <property type="molecule type" value="Genomic_DNA"/>
</dbReference>
<keyword evidence="4" id="KW-1185">Reference proteome</keyword>
<feature type="chain" id="PRO_5032621585" evidence="1">
    <location>
        <begin position="19"/>
        <end position="158"/>
    </location>
</feature>
<gene>
    <name evidence="3" type="ORF">GWK16_03715</name>
</gene>
<proteinExistence type="predicted"/>
<feature type="signal peptide" evidence="1">
    <location>
        <begin position="1"/>
        <end position="18"/>
    </location>
</feature>
<evidence type="ECO:0000259" key="2">
    <source>
        <dbReference type="Pfam" id="PF07007"/>
    </source>
</evidence>
<evidence type="ECO:0000256" key="1">
    <source>
        <dbReference type="SAM" id="SignalP"/>
    </source>
</evidence>
<accession>A0A848EA36</accession>
<name>A0A848EA36_9PROT</name>
<keyword evidence="1" id="KW-0732">Signal</keyword>
<dbReference type="Proteomes" id="UP000548582">
    <property type="component" value="Unassembled WGS sequence"/>
</dbReference>
<dbReference type="Gene3D" id="1.20.1270.180">
    <property type="match status" value="1"/>
</dbReference>
<evidence type="ECO:0000313" key="4">
    <source>
        <dbReference type="Proteomes" id="UP000548582"/>
    </source>
</evidence>
<dbReference type="InterPro" id="IPR009739">
    <property type="entry name" value="LprI-like_N"/>
</dbReference>